<dbReference type="EMBL" id="JAYLLH010000004">
    <property type="protein sequence ID" value="MEC3860548.1"/>
    <property type="molecule type" value="Genomic_DNA"/>
</dbReference>
<comment type="similarity">
    <text evidence="1">Belongs to the transglycosylase Slt family.</text>
</comment>
<reference evidence="5 6" key="1">
    <citation type="submission" date="2024-01" db="EMBL/GenBank/DDBJ databases">
        <title>Mesobacterium rodlantinim sp. nov., isolated from shallow sea hydrothermal systems off Kueishantao Island.</title>
        <authorList>
            <person name="Su Z."/>
            <person name="Tang K."/>
        </authorList>
    </citation>
    <scope>NUCLEOTIDE SEQUENCE [LARGE SCALE GENOMIC DNA]</scope>
    <source>
        <strain evidence="5 6">TK19101</strain>
    </source>
</reference>
<protein>
    <submittedName>
        <fullName evidence="5">Lytic transglycosylase domain-containing protein</fullName>
        <ecNumber evidence="5">4.2.2.n1</ecNumber>
    </submittedName>
</protein>
<dbReference type="Proteomes" id="UP001348149">
    <property type="component" value="Unassembled WGS sequence"/>
</dbReference>
<keyword evidence="6" id="KW-1185">Reference proteome</keyword>
<evidence type="ECO:0000259" key="4">
    <source>
        <dbReference type="Pfam" id="PF01464"/>
    </source>
</evidence>
<dbReference type="Gene3D" id="1.10.530.10">
    <property type="match status" value="1"/>
</dbReference>
<name>A0ABU6HDK5_9RHOB</name>
<evidence type="ECO:0000256" key="3">
    <source>
        <dbReference type="SAM" id="SignalP"/>
    </source>
</evidence>
<feature type="domain" description="Transglycosylase SLT" evidence="4">
    <location>
        <begin position="88"/>
        <end position="192"/>
    </location>
</feature>
<dbReference type="PANTHER" id="PTHR37423">
    <property type="entry name" value="SOLUBLE LYTIC MUREIN TRANSGLYCOSYLASE-RELATED"/>
    <property type="match status" value="1"/>
</dbReference>
<comment type="similarity">
    <text evidence="2">Belongs to the virb1 family.</text>
</comment>
<dbReference type="GO" id="GO:0016829">
    <property type="term" value="F:lyase activity"/>
    <property type="evidence" value="ECO:0007669"/>
    <property type="project" value="UniProtKB-KW"/>
</dbReference>
<feature type="chain" id="PRO_5046237109" evidence="3">
    <location>
        <begin position="24"/>
        <end position="201"/>
    </location>
</feature>
<dbReference type="RefSeq" id="WP_326296172.1">
    <property type="nucleotide sequence ID" value="NZ_JAYLLH010000004.1"/>
</dbReference>
<proteinExistence type="inferred from homology"/>
<dbReference type="InterPro" id="IPR023346">
    <property type="entry name" value="Lysozyme-like_dom_sf"/>
</dbReference>
<dbReference type="PANTHER" id="PTHR37423:SF2">
    <property type="entry name" value="MEMBRANE-BOUND LYTIC MUREIN TRANSGLYCOSYLASE C"/>
    <property type="match status" value="1"/>
</dbReference>
<keyword evidence="3" id="KW-0732">Signal</keyword>
<comment type="caution">
    <text evidence="5">The sequence shown here is derived from an EMBL/GenBank/DDBJ whole genome shotgun (WGS) entry which is preliminary data.</text>
</comment>
<accession>A0ABU6HDK5</accession>
<dbReference type="Pfam" id="PF01464">
    <property type="entry name" value="SLT"/>
    <property type="match status" value="1"/>
</dbReference>
<organism evidence="5 6">
    <name type="scientific">Mesobacterium hydrothermale</name>
    <dbReference type="NCBI Taxonomy" id="3111907"/>
    <lineage>
        <taxon>Bacteria</taxon>
        <taxon>Pseudomonadati</taxon>
        <taxon>Pseudomonadota</taxon>
        <taxon>Alphaproteobacteria</taxon>
        <taxon>Rhodobacterales</taxon>
        <taxon>Roseobacteraceae</taxon>
        <taxon>Mesobacterium</taxon>
    </lineage>
</organism>
<evidence type="ECO:0000313" key="5">
    <source>
        <dbReference type="EMBL" id="MEC3860548.1"/>
    </source>
</evidence>
<evidence type="ECO:0000256" key="2">
    <source>
        <dbReference type="ARBA" id="ARBA00009387"/>
    </source>
</evidence>
<dbReference type="SUPFAM" id="SSF53955">
    <property type="entry name" value="Lysozyme-like"/>
    <property type="match status" value="1"/>
</dbReference>
<gene>
    <name evidence="5" type="ORF">VK792_04575</name>
</gene>
<dbReference type="CDD" id="cd00254">
    <property type="entry name" value="LT-like"/>
    <property type="match status" value="1"/>
</dbReference>
<keyword evidence="5" id="KW-0456">Lyase</keyword>
<evidence type="ECO:0000256" key="1">
    <source>
        <dbReference type="ARBA" id="ARBA00007734"/>
    </source>
</evidence>
<dbReference type="EC" id="4.2.2.n1" evidence="5"/>
<feature type="signal peptide" evidence="3">
    <location>
        <begin position="1"/>
        <end position="23"/>
    </location>
</feature>
<sequence>MAAGRASTVAAIIALAVAGQAQADVLSSKNRARLFSSQTRVLDTRAAQQYNNSVRLQPPKVVTPTKWGSDDGVSPAYRGRYKGVYAGMAREAARKHGVPEDLFLRLVQQESGWNPSAKSHKGAIGLAQLMPFTARKLGVDPHDPAQNLEGGARYLKQMHAKFGSWRLALAAYNAGPGAVEKHGGVPPYRETKNYVKKIWGS</sequence>
<dbReference type="InterPro" id="IPR008258">
    <property type="entry name" value="Transglycosylase_SLT_dom_1"/>
</dbReference>
<evidence type="ECO:0000313" key="6">
    <source>
        <dbReference type="Proteomes" id="UP001348149"/>
    </source>
</evidence>